<dbReference type="AlphaFoldDB" id="A0A927AVC5"/>
<reference evidence="1" key="1">
    <citation type="submission" date="2020-09" db="EMBL/GenBank/DDBJ databases">
        <authorList>
            <person name="Kim M.K."/>
        </authorList>
    </citation>
    <scope>NUCLEOTIDE SEQUENCE</scope>
    <source>
        <strain evidence="1">BT702</strain>
    </source>
</reference>
<proteinExistence type="predicted"/>
<organism evidence="1 2">
    <name type="scientific">Spirosoma profusum</name>
    <dbReference type="NCBI Taxonomy" id="2771354"/>
    <lineage>
        <taxon>Bacteria</taxon>
        <taxon>Pseudomonadati</taxon>
        <taxon>Bacteroidota</taxon>
        <taxon>Cytophagia</taxon>
        <taxon>Cytophagales</taxon>
        <taxon>Cytophagaceae</taxon>
        <taxon>Spirosoma</taxon>
    </lineage>
</organism>
<accession>A0A927AVC5</accession>
<comment type="caution">
    <text evidence="1">The sequence shown here is derived from an EMBL/GenBank/DDBJ whole genome shotgun (WGS) entry which is preliminary data.</text>
</comment>
<dbReference type="EMBL" id="JACWZY010000044">
    <property type="protein sequence ID" value="MBD2705102.1"/>
    <property type="molecule type" value="Genomic_DNA"/>
</dbReference>
<gene>
    <name evidence="1" type="ORF">IC229_31045</name>
</gene>
<sequence length="129" mass="14653">MGVSSNSNGPPSRFTPGSVHDQIAFDLLNFELFTGSIVYAAKAYNHYVQEDLLAQPAGIAFEPIRRSNSRQADNDYCTNWLRKQARRHVETDISQLVSHWPRRIHAVTAKGFLLKVVGFVMAHNILFYF</sequence>
<evidence type="ECO:0000313" key="2">
    <source>
        <dbReference type="Proteomes" id="UP000598820"/>
    </source>
</evidence>
<name>A0A927AVC5_9BACT</name>
<keyword evidence="2" id="KW-1185">Reference proteome</keyword>
<dbReference type="Proteomes" id="UP000598820">
    <property type="component" value="Unassembled WGS sequence"/>
</dbReference>
<dbReference type="RefSeq" id="WP_190892223.1">
    <property type="nucleotide sequence ID" value="NZ_JACWZY010000044.1"/>
</dbReference>
<protein>
    <submittedName>
        <fullName evidence="1">Uncharacterized protein</fullName>
    </submittedName>
</protein>
<evidence type="ECO:0000313" key="1">
    <source>
        <dbReference type="EMBL" id="MBD2705102.1"/>
    </source>
</evidence>